<evidence type="ECO:0000313" key="2">
    <source>
        <dbReference type="Proteomes" id="UP000299102"/>
    </source>
</evidence>
<accession>A0A4C1XSD2</accession>
<organism evidence="1 2">
    <name type="scientific">Eumeta variegata</name>
    <name type="common">Bagworm moth</name>
    <name type="synonym">Eumeta japonica</name>
    <dbReference type="NCBI Taxonomy" id="151549"/>
    <lineage>
        <taxon>Eukaryota</taxon>
        <taxon>Metazoa</taxon>
        <taxon>Ecdysozoa</taxon>
        <taxon>Arthropoda</taxon>
        <taxon>Hexapoda</taxon>
        <taxon>Insecta</taxon>
        <taxon>Pterygota</taxon>
        <taxon>Neoptera</taxon>
        <taxon>Endopterygota</taxon>
        <taxon>Lepidoptera</taxon>
        <taxon>Glossata</taxon>
        <taxon>Ditrysia</taxon>
        <taxon>Tineoidea</taxon>
        <taxon>Psychidae</taxon>
        <taxon>Oiketicinae</taxon>
        <taxon>Eumeta</taxon>
    </lineage>
</organism>
<name>A0A4C1XSD2_EUMVA</name>
<proteinExistence type="predicted"/>
<dbReference type="EMBL" id="BGZK01000970">
    <property type="protein sequence ID" value="GBP66866.1"/>
    <property type="molecule type" value="Genomic_DNA"/>
</dbReference>
<evidence type="ECO:0000313" key="1">
    <source>
        <dbReference type="EMBL" id="GBP66866.1"/>
    </source>
</evidence>
<reference evidence="1 2" key="1">
    <citation type="journal article" date="2019" name="Commun. Biol.">
        <title>The bagworm genome reveals a unique fibroin gene that provides high tensile strength.</title>
        <authorList>
            <person name="Kono N."/>
            <person name="Nakamura H."/>
            <person name="Ohtoshi R."/>
            <person name="Tomita M."/>
            <person name="Numata K."/>
            <person name="Arakawa K."/>
        </authorList>
    </citation>
    <scope>NUCLEOTIDE SEQUENCE [LARGE SCALE GENOMIC DNA]</scope>
</reference>
<dbReference type="Proteomes" id="UP000299102">
    <property type="component" value="Unassembled WGS sequence"/>
</dbReference>
<sequence>MGAQVRLHLRGVQIKGLASLQIELLSPECDVECRDRCLKLFPSTEVWFDSIQVDDSSVDWPMIRMESSAFRYKGKKLLAVESSSAPKSETEKYWSRILKFAMLKAFKGVPGPRTPSDERVIRHVVELSYRSCRIDDAAYRKKFVARRIRLSAAATCRPCDWRSSADTLDRYVGPF</sequence>
<gene>
    <name evidence="1" type="ORF">EVAR_18037_1</name>
</gene>
<protein>
    <submittedName>
        <fullName evidence="1">Uncharacterized protein</fullName>
    </submittedName>
</protein>
<comment type="caution">
    <text evidence="1">The sequence shown here is derived from an EMBL/GenBank/DDBJ whole genome shotgun (WGS) entry which is preliminary data.</text>
</comment>
<keyword evidence="2" id="KW-1185">Reference proteome</keyword>
<dbReference type="AlphaFoldDB" id="A0A4C1XSD2"/>